<proteinExistence type="predicted"/>
<evidence type="ECO:0000259" key="2">
    <source>
        <dbReference type="PROSITE" id="PS50994"/>
    </source>
</evidence>
<gene>
    <name evidence="3" type="ORF">Scaly_3067300</name>
</gene>
<evidence type="ECO:0000256" key="1">
    <source>
        <dbReference type="SAM" id="MobiDB-lite"/>
    </source>
</evidence>
<protein>
    <submittedName>
        <fullName evidence="3">Secreted RxLR effector protein</fullName>
    </submittedName>
</protein>
<dbReference type="InterPro" id="IPR039537">
    <property type="entry name" value="Retrotran_Ty1/copia-like"/>
</dbReference>
<reference evidence="3" key="1">
    <citation type="submission" date="2020-06" db="EMBL/GenBank/DDBJ databases">
        <authorList>
            <person name="Li T."/>
            <person name="Hu X."/>
            <person name="Zhang T."/>
            <person name="Song X."/>
            <person name="Zhang H."/>
            <person name="Dai N."/>
            <person name="Sheng W."/>
            <person name="Hou X."/>
            <person name="Wei L."/>
        </authorList>
    </citation>
    <scope>NUCLEOTIDE SEQUENCE</scope>
    <source>
        <strain evidence="3">KEN8</strain>
        <tissue evidence="3">Leaf</tissue>
    </source>
</reference>
<dbReference type="PANTHER" id="PTHR42648:SF27">
    <property type="entry name" value="RNA-DIRECTED DNA POLYMERASE"/>
    <property type="match status" value="1"/>
</dbReference>
<accession>A0AAW2K0J0</accession>
<dbReference type="GO" id="GO:0008270">
    <property type="term" value="F:zinc ion binding"/>
    <property type="evidence" value="ECO:0007669"/>
    <property type="project" value="InterPro"/>
</dbReference>
<reference evidence="3" key="2">
    <citation type="journal article" date="2024" name="Plant">
        <title>Genomic evolution and insights into agronomic trait innovations of Sesamum species.</title>
        <authorList>
            <person name="Miao H."/>
            <person name="Wang L."/>
            <person name="Qu L."/>
            <person name="Liu H."/>
            <person name="Sun Y."/>
            <person name="Le M."/>
            <person name="Wang Q."/>
            <person name="Wei S."/>
            <person name="Zheng Y."/>
            <person name="Lin W."/>
            <person name="Duan Y."/>
            <person name="Cao H."/>
            <person name="Xiong S."/>
            <person name="Wang X."/>
            <person name="Wei L."/>
            <person name="Li C."/>
            <person name="Ma Q."/>
            <person name="Ju M."/>
            <person name="Zhao R."/>
            <person name="Li G."/>
            <person name="Mu C."/>
            <person name="Tian Q."/>
            <person name="Mei H."/>
            <person name="Zhang T."/>
            <person name="Gao T."/>
            <person name="Zhang H."/>
        </authorList>
    </citation>
    <scope>NUCLEOTIDE SEQUENCE</scope>
    <source>
        <strain evidence="3">KEN8</strain>
    </source>
</reference>
<dbReference type="CDD" id="cd09272">
    <property type="entry name" value="RNase_HI_RT_Ty1"/>
    <property type="match status" value="1"/>
</dbReference>
<dbReference type="Gene3D" id="3.30.420.10">
    <property type="entry name" value="Ribonuclease H-like superfamily/Ribonuclease H"/>
    <property type="match status" value="1"/>
</dbReference>
<dbReference type="EMBL" id="JACGWM010000767">
    <property type="protein sequence ID" value="KAL0299863.1"/>
    <property type="molecule type" value="Genomic_DNA"/>
</dbReference>
<evidence type="ECO:0000313" key="3">
    <source>
        <dbReference type="EMBL" id="KAL0299863.1"/>
    </source>
</evidence>
<dbReference type="SUPFAM" id="SSF53098">
    <property type="entry name" value="Ribonuclease H-like"/>
    <property type="match status" value="1"/>
</dbReference>
<feature type="domain" description="Integrase catalytic" evidence="2">
    <location>
        <begin position="109"/>
        <end position="249"/>
    </location>
</feature>
<feature type="region of interest" description="Disordered" evidence="1">
    <location>
        <begin position="40"/>
        <end position="82"/>
    </location>
</feature>
<name>A0AAW2K0J0_9LAMI</name>
<dbReference type="Gene3D" id="4.10.60.10">
    <property type="entry name" value="Zinc finger, CCHC-type"/>
    <property type="match status" value="1"/>
</dbReference>
<dbReference type="SUPFAM" id="SSF57756">
    <property type="entry name" value="Retrovirus zinc finger-like domains"/>
    <property type="match status" value="1"/>
</dbReference>
<dbReference type="PROSITE" id="PS50994">
    <property type="entry name" value="INTEGRASE"/>
    <property type="match status" value="1"/>
</dbReference>
<organism evidence="3">
    <name type="scientific">Sesamum calycinum</name>
    <dbReference type="NCBI Taxonomy" id="2727403"/>
    <lineage>
        <taxon>Eukaryota</taxon>
        <taxon>Viridiplantae</taxon>
        <taxon>Streptophyta</taxon>
        <taxon>Embryophyta</taxon>
        <taxon>Tracheophyta</taxon>
        <taxon>Spermatophyta</taxon>
        <taxon>Magnoliopsida</taxon>
        <taxon>eudicotyledons</taxon>
        <taxon>Gunneridae</taxon>
        <taxon>Pentapetalae</taxon>
        <taxon>asterids</taxon>
        <taxon>lamiids</taxon>
        <taxon>Lamiales</taxon>
        <taxon>Pedaliaceae</taxon>
        <taxon>Sesamum</taxon>
    </lineage>
</organism>
<feature type="compositionally biased region" description="Low complexity" evidence="1">
    <location>
        <begin position="60"/>
        <end position="70"/>
    </location>
</feature>
<dbReference type="InterPro" id="IPR036875">
    <property type="entry name" value="Znf_CCHC_sf"/>
</dbReference>
<comment type="caution">
    <text evidence="3">The sequence shown here is derived from an EMBL/GenBank/DDBJ whole genome shotgun (WGS) entry which is preliminary data.</text>
</comment>
<sequence length="581" mass="65688">METNKFNDTNYNYWLRNMRIVPNFENQGLSWTSRFQRPGLRGPLPKNVSRSRNDLRTTQATASTKGAPAAADEKGKGKGKVRGSQRLKANDVCMNCQGKGYWKKECPQLLSNPGIFVIEVNMITNAASWILDTGCGAHICNSLQVLGRSTKLNVCGPLNTPARRGFSHFITFTDDHSRYGYVYLMGKSLRPLEGSRNTDLKLRIKLANKIKTLLSDRGGEYLSGEFIDYLKEIGILSQWTPPGTPQLNGGYLETAAKFLNMAPSKTVPQTPYEIWHGKPTSYKYLRMWGSSAYVKRLVGDKLDSRSSLCRESRPPERYGFMGLTNQLDNNPNTYGEAMSDIDSDKWLEAMKSKMDSIVSNQMDVKMAFLNGYVEEEIFMDQSEDFNSVGEEQKDMGEASYILGIKIYRDRSRKMLGLTQSSYIEKVLKRFKMENSKRGFLPMRHGIKLSKKQSLKTYEELKRMLDIPYTSVVGSIQYVVQCTRLDVAYALSITSGYQACAGETHLMVKQFLKGYSDANFQSDDDDAKSQSGFVFKLNGGVVAWKSSKQATTTDSTTEAEYITTLEVVWMKNYIQELGWYLA</sequence>
<dbReference type="AlphaFoldDB" id="A0AAW2K0J0"/>
<dbReference type="InterPro" id="IPR012337">
    <property type="entry name" value="RNaseH-like_sf"/>
</dbReference>
<dbReference type="GO" id="GO:0015074">
    <property type="term" value="P:DNA integration"/>
    <property type="evidence" value="ECO:0007669"/>
    <property type="project" value="InterPro"/>
</dbReference>
<dbReference type="PANTHER" id="PTHR42648">
    <property type="entry name" value="TRANSPOSASE, PUTATIVE-RELATED"/>
    <property type="match status" value="1"/>
</dbReference>
<dbReference type="InterPro" id="IPR001584">
    <property type="entry name" value="Integrase_cat-core"/>
</dbReference>
<dbReference type="GO" id="GO:0003676">
    <property type="term" value="F:nucleic acid binding"/>
    <property type="evidence" value="ECO:0007669"/>
    <property type="project" value="InterPro"/>
</dbReference>
<dbReference type="InterPro" id="IPR036397">
    <property type="entry name" value="RNaseH_sf"/>
</dbReference>